<feature type="region of interest" description="Disordered" evidence="1">
    <location>
        <begin position="1"/>
        <end position="25"/>
    </location>
</feature>
<evidence type="ECO:0000313" key="3">
    <source>
        <dbReference type="Proteomes" id="UP001189429"/>
    </source>
</evidence>
<gene>
    <name evidence="2" type="ORF">PCOR1329_LOCUS7015</name>
</gene>
<evidence type="ECO:0000256" key="1">
    <source>
        <dbReference type="SAM" id="MobiDB-lite"/>
    </source>
</evidence>
<dbReference type="EMBL" id="CAUYUJ010001892">
    <property type="protein sequence ID" value="CAK0798147.1"/>
    <property type="molecule type" value="Genomic_DNA"/>
</dbReference>
<organism evidence="2 3">
    <name type="scientific">Prorocentrum cordatum</name>
    <dbReference type="NCBI Taxonomy" id="2364126"/>
    <lineage>
        <taxon>Eukaryota</taxon>
        <taxon>Sar</taxon>
        <taxon>Alveolata</taxon>
        <taxon>Dinophyceae</taxon>
        <taxon>Prorocentrales</taxon>
        <taxon>Prorocentraceae</taxon>
        <taxon>Prorocentrum</taxon>
    </lineage>
</organism>
<evidence type="ECO:0000313" key="2">
    <source>
        <dbReference type="EMBL" id="CAK0798147.1"/>
    </source>
</evidence>
<accession>A0ABN9Q1E1</accession>
<comment type="caution">
    <text evidence="2">The sequence shown here is derived from an EMBL/GenBank/DDBJ whole genome shotgun (WGS) entry which is preliminary data.</text>
</comment>
<sequence length="128" mass="13428">MGASKDAAASIDGGGQTELEGLGSEALEARTGQLKAQLSGVTALEGKLKTTRGAGHPGAASMAQQRDGDPEVAGTVGAIECRLTEFDCKMRELQETEEVMTKRETMRCNLGCKRVDDASDVAQSQLLQ</sequence>
<proteinExistence type="predicted"/>
<protein>
    <submittedName>
        <fullName evidence="2">Uncharacterized protein</fullName>
    </submittedName>
</protein>
<keyword evidence="3" id="KW-1185">Reference proteome</keyword>
<dbReference type="Proteomes" id="UP001189429">
    <property type="component" value="Unassembled WGS sequence"/>
</dbReference>
<feature type="region of interest" description="Disordered" evidence="1">
    <location>
        <begin position="50"/>
        <end position="71"/>
    </location>
</feature>
<reference evidence="2" key="1">
    <citation type="submission" date="2023-10" db="EMBL/GenBank/DDBJ databases">
        <authorList>
            <person name="Chen Y."/>
            <person name="Shah S."/>
            <person name="Dougan E. K."/>
            <person name="Thang M."/>
            <person name="Chan C."/>
        </authorList>
    </citation>
    <scope>NUCLEOTIDE SEQUENCE [LARGE SCALE GENOMIC DNA]</scope>
</reference>
<name>A0ABN9Q1E1_9DINO</name>